<dbReference type="GO" id="GO:0002949">
    <property type="term" value="P:tRNA threonylcarbamoyladenosine modification"/>
    <property type="evidence" value="ECO:0007669"/>
    <property type="project" value="UniProtKB-ARBA"/>
</dbReference>
<dbReference type="SUPFAM" id="SSF55821">
    <property type="entry name" value="YrdC/RibB"/>
    <property type="match status" value="1"/>
</dbReference>
<feature type="compositionally biased region" description="Basic and acidic residues" evidence="18">
    <location>
        <begin position="912"/>
        <end position="928"/>
    </location>
</feature>
<comment type="similarity">
    <text evidence="3">Belongs to the NEMF family.</text>
</comment>
<dbReference type="GO" id="GO:1990112">
    <property type="term" value="C:RQC complex"/>
    <property type="evidence" value="ECO:0007669"/>
    <property type="project" value="TreeGrafter"/>
</dbReference>
<evidence type="ECO:0000256" key="13">
    <source>
        <dbReference type="ARBA" id="ARBA00029774"/>
    </source>
</evidence>
<dbReference type="InterPro" id="IPR051608">
    <property type="entry name" value="RQC_Subunit_NEMF"/>
</dbReference>
<feature type="compositionally biased region" description="Basic and acidic residues" evidence="18">
    <location>
        <begin position="935"/>
        <end position="948"/>
    </location>
</feature>
<evidence type="ECO:0000256" key="6">
    <source>
        <dbReference type="ARBA" id="ARBA00022490"/>
    </source>
</evidence>
<sequence>MKQRYSSLDVQVISKELATELVGLRVSNIYDLSTRIFLFKVAKPDHRKQLIVDSGFRCHVTQYSRATAATPSPFVTRLRKCLKSRRITSVNQIGTDRIIDFSFSDGMYHMLLEFFASGNVIITDKDYTIIALLRQVSGGEGLEEAKVGLKYTVTNKQNYNGVPEVTRDRIRETLEKAQKTFAQEDGVPKKSKKKNTDVLRKALSQGFPEYPPLLLDHAFATRGADPATPLDQVLGDESQMDMVWGVLEVAQSVSADLSADKEHPGFIVAKEDTRPRAPEPDSEKDASSSKPDLLYEDFHPFKPRQFEGKEGFTILEYPSMNATVDEYFSSIESQKLESRLTERESAAKKKLDSLRQEHEKRLGALEEAQDLHIRKASAIQDNVYRVQEAMDAVNGLIAQGMDWVEIARLIEMEQSRGNPVARIIKLPLKLHENTITLLLREVGGDEADDEELFSSDESEEESEEDEEEAAAATFQRNSQALTIDIDLGLTPWANATQYYDQKRSAAVKAERTTQSSAKALKSHEKKVKDDLKKNLKQEKQVLRPARKPFWFEKFLFFISSEGYLVLGGRDGMQSEMLYRRYLRKGDIFVHADLEGATPIIVKNRSGAPSDSISPTTLSQAGNLSVATSTAWDSKAVMSAFWVTADQVSKTAEAGGGLLPVGEFRVKGEKNFLAPSQLVLGFAVMWQVSKESLVNHKGFRTEEVPAVDQTQAVEEPAVERAESQEISKTVPPPETTEQTEGQEQEEQEGASESDEEQDNVDTVSAANPLQPQETTQESETVKQDETHDPGSAEQEQPEGTEDHIEPNEEDAPADDQSVADGAESVTSSQTQGKRHLSARERRLLRKGKPLDTATPKSEEASGQSTPPAPAPARGRKGKAKKAASKYADQDEEEKALALRLLGANSAKAQKAAAEAEAKAKREKEAEEAKKRRKAQHERAAQAERKRQALFEEGATDDYDEETAAAEAADLEWLPALVGTPHPEDEILAAIPVCAPWSSLGRYKYKIKLQPGAVKKGKAVKEILGRWVSETTTGKVKKEHAEDAGISRGVAEKLRAREGELLKGWKDTEIINTVPVSKVRIMVAAGGGGGDKGKGKGGSTNMTPKDSTRIASVVRLNKDGQGNRSLAEWWANEQSQNTSEATAISEAAQLLQTSDIPVAFPTETVYGLGADATRSAAVQGIYKAKQRPSDNPLIVHIDSLGMLDRLLNPTPKSPCGTKTPQNTIPPIYGPLIERFWPGPLTILLPNPSGSCLAPQVTSNLTTFGVRMPSSPLARLLIHVADRPLAAPSANASTKPSPTAAEHVFHDLQGRIELILDGGPCGVGVESTVVDGLSDPPSILRPGGVGIEELRECPGWENVQLGYQDGTLDVKEVPRAPGMKYRHYSPKARVVLFEAGSSAQGVVDHVKHDLEDSAVGAHSIGIVRTRTWKRGLQLLPEEDIEKTSKPIPSLVDNLVEFSISVGDAKKDVFDCHLGSALEGVARGLFAALRAMDEKDVDVIYVEGVSDEEYLAAAVMNRLRKAAGSTFKV</sequence>
<evidence type="ECO:0000256" key="3">
    <source>
        <dbReference type="ARBA" id="ARBA00008318"/>
    </source>
</evidence>
<name>A0A1L9TH95_9EURO</name>
<evidence type="ECO:0000313" key="20">
    <source>
        <dbReference type="EMBL" id="OJJ58772.1"/>
    </source>
</evidence>
<evidence type="ECO:0000256" key="18">
    <source>
        <dbReference type="SAM" id="MobiDB-lite"/>
    </source>
</evidence>
<dbReference type="Gene3D" id="3.40.50.11030">
    <property type="entry name" value="Threonylcarbamoyl-AMP synthase, C-terminal domain"/>
    <property type="match status" value="1"/>
</dbReference>
<dbReference type="Gene3D" id="3.90.870.10">
    <property type="entry name" value="DHBP synthase"/>
    <property type="match status" value="1"/>
</dbReference>
<feature type="compositionally biased region" description="Basic residues" evidence="18">
    <location>
        <begin position="872"/>
        <end position="882"/>
    </location>
</feature>
<feature type="region of interest" description="Disordered" evidence="18">
    <location>
        <begin position="446"/>
        <end position="473"/>
    </location>
</feature>
<evidence type="ECO:0000256" key="7">
    <source>
        <dbReference type="ARBA" id="ARBA00022679"/>
    </source>
</evidence>
<keyword evidence="8" id="KW-0819">tRNA processing</keyword>
<evidence type="ECO:0000256" key="8">
    <source>
        <dbReference type="ARBA" id="ARBA00022694"/>
    </source>
</evidence>
<dbReference type="EC" id="2.7.7.87" evidence="4"/>
<feature type="compositionally biased region" description="Basic and acidic residues" evidence="18">
    <location>
        <begin position="263"/>
        <end position="287"/>
    </location>
</feature>
<evidence type="ECO:0000256" key="1">
    <source>
        <dbReference type="ARBA" id="ARBA00004496"/>
    </source>
</evidence>
<keyword evidence="6" id="KW-0963">Cytoplasm</keyword>
<dbReference type="Pfam" id="PF05670">
    <property type="entry name" value="NFACT-R_1"/>
    <property type="match status" value="1"/>
</dbReference>
<evidence type="ECO:0000259" key="19">
    <source>
        <dbReference type="PROSITE" id="PS51163"/>
    </source>
</evidence>
<keyword evidence="11" id="KW-0067">ATP-binding</keyword>
<accession>A0A1L9TH95</accession>
<dbReference type="Proteomes" id="UP000184356">
    <property type="component" value="Unassembled WGS sequence"/>
</dbReference>
<feature type="compositionally biased region" description="Acidic residues" evidence="18">
    <location>
        <begin position="446"/>
        <end position="469"/>
    </location>
</feature>
<gene>
    <name evidence="20" type="ORF">ASPSYDRAFT_57996</name>
</gene>
<dbReference type="PROSITE" id="PS51163">
    <property type="entry name" value="YRDC"/>
    <property type="match status" value="1"/>
</dbReference>
<feature type="compositionally biased region" description="Acidic residues" evidence="18">
    <location>
        <begin position="739"/>
        <end position="758"/>
    </location>
</feature>
<feature type="domain" description="YrdC-like" evidence="19">
    <location>
        <begin position="1139"/>
        <end position="1342"/>
    </location>
</feature>
<dbReference type="OrthoDB" id="207084at2759"/>
<dbReference type="RefSeq" id="XP_040702578.1">
    <property type="nucleotide sequence ID" value="XM_040849461.1"/>
</dbReference>
<evidence type="ECO:0000256" key="5">
    <source>
        <dbReference type="ARBA" id="ARBA00015492"/>
    </source>
</evidence>
<comment type="similarity">
    <text evidence="2">Belongs to the SUA5 family.</text>
</comment>
<keyword evidence="7" id="KW-0808">Transferase</keyword>
<reference evidence="21" key="1">
    <citation type="journal article" date="2017" name="Genome Biol.">
        <title>Comparative genomics reveals high biological diversity and specific adaptations in the industrially and medically important fungal genus Aspergillus.</title>
        <authorList>
            <person name="de Vries R.P."/>
            <person name="Riley R."/>
            <person name="Wiebenga A."/>
            <person name="Aguilar-Osorio G."/>
            <person name="Amillis S."/>
            <person name="Uchima C.A."/>
            <person name="Anderluh G."/>
            <person name="Asadollahi M."/>
            <person name="Askin M."/>
            <person name="Barry K."/>
            <person name="Battaglia E."/>
            <person name="Bayram O."/>
            <person name="Benocci T."/>
            <person name="Braus-Stromeyer S.A."/>
            <person name="Caldana C."/>
            <person name="Canovas D."/>
            <person name="Cerqueira G.C."/>
            <person name="Chen F."/>
            <person name="Chen W."/>
            <person name="Choi C."/>
            <person name="Clum A."/>
            <person name="Dos Santos R.A."/>
            <person name="Damasio A.R."/>
            <person name="Diallinas G."/>
            <person name="Emri T."/>
            <person name="Fekete E."/>
            <person name="Flipphi M."/>
            <person name="Freyberg S."/>
            <person name="Gallo A."/>
            <person name="Gournas C."/>
            <person name="Habgood R."/>
            <person name="Hainaut M."/>
            <person name="Harispe M.L."/>
            <person name="Henrissat B."/>
            <person name="Hilden K.S."/>
            <person name="Hope R."/>
            <person name="Hossain A."/>
            <person name="Karabika E."/>
            <person name="Karaffa L."/>
            <person name="Karanyi Z."/>
            <person name="Krasevec N."/>
            <person name="Kuo A."/>
            <person name="Kusch H."/>
            <person name="LaButti K."/>
            <person name="Lagendijk E.L."/>
            <person name="Lapidus A."/>
            <person name="Levasseur A."/>
            <person name="Lindquist E."/>
            <person name="Lipzen A."/>
            <person name="Logrieco A.F."/>
            <person name="MacCabe A."/>
            <person name="Maekelae M.R."/>
            <person name="Malavazi I."/>
            <person name="Melin P."/>
            <person name="Meyer V."/>
            <person name="Mielnichuk N."/>
            <person name="Miskei M."/>
            <person name="Molnar A.P."/>
            <person name="Mule G."/>
            <person name="Ngan C.Y."/>
            <person name="Orejas M."/>
            <person name="Orosz E."/>
            <person name="Ouedraogo J.P."/>
            <person name="Overkamp K.M."/>
            <person name="Park H.-S."/>
            <person name="Perrone G."/>
            <person name="Piumi F."/>
            <person name="Punt P.J."/>
            <person name="Ram A.F."/>
            <person name="Ramon A."/>
            <person name="Rauscher S."/>
            <person name="Record E."/>
            <person name="Riano-Pachon D.M."/>
            <person name="Robert V."/>
            <person name="Roehrig J."/>
            <person name="Ruller R."/>
            <person name="Salamov A."/>
            <person name="Salih N.S."/>
            <person name="Samson R.A."/>
            <person name="Sandor E."/>
            <person name="Sanguinetti M."/>
            <person name="Schuetze T."/>
            <person name="Sepcic K."/>
            <person name="Shelest E."/>
            <person name="Sherlock G."/>
            <person name="Sophianopoulou V."/>
            <person name="Squina F.M."/>
            <person name="Sun H."/>
            <person name="Susca A."/>
            <person name="Todd R.B."/>
            <person name="Tsang A."/>
            <person name="Unkles S.E."/>
            <person name="van de Wiele N."/>
            <person name="van Rossen-Uffink D."/>
            <person name="Oliveira J.V."/>
            <person name="Vesth T.C."/>
            <person name="Visser J."/>
            <person name="Yu J.-H."/>
            <person name="Zhou M."/>
            <person name="Andersen M.R."/>
            <person name="Archer D.B."/>
            <person name="Baker S.E."/>
            <person name="Benoit I."/>
            <person name="Brakhage A.A."/>
            <person name="Braus G.H."/>
            <person name="Fischer R."/>
            <person name="Frisvad J.C."/>
            <person name="Goldman G.H."/>
            <person name="Houbraken J."/>
            <person name="Oakley B."/>
            <person name="Pocsi I."/>
            <person name="Scazzocchio C."/>
            <person name="Seiboth B."/>
            <person name="vanKuyk P.A."/>
            <person name="Wortman J."/>
            <person name="Dyer P.S."/>
            <person name="Grigoriev I.V."/>
        </authorList>
    </citation>
    <scope>NUCLEOTIDE SEQUENCE [LARGE SCALE GENOMIC DNA]</scope>
    <source>
        <strain evidence="21">CBS 593.65</strain>
    </source>
</reference>
<dbReference type="InterPro" id="IPR021846">
    <property type="entry name" value="NFACT-C"/>
</dbReference>
<feature type="compositionally biased region" description="Basic and acidic residues" evidence="18">
    <location>
        <begin position="778"/>
        <end position="789"/>
    </location>
</feature>
<dbReference type="InterPro" id="IPR017945">
    <property type="entry name" value="DHBP_synth_RibB-like_a/b_dom"/>
</dbReference>
<organism evidence="20 21">
    <name type="scientific">Aspergillus sydowii CBS 593.65</name>
    <dbReference type="NCBI Taxonomy" id="1036612"/>
    <lineage>
        <taxon>Eukaryota</taxon>
        <taxon>Fungi</taxon>
        <taxon>Dikarya</taxon>
        <taxon>Ascomycota</taxon>
        <taxon>Pezizomycotina</taxon>
        <taxon>Eurotiomycetes</taxon>
        <taxon>Eurotiomycetidae</taxon>
        <taxon>Eurotiales</taxon>
        <taxon>Aspergillaceae</taxon>
        <taxon>Aspergillus</taxon>
        <taxon>Aspergillus subgen. Nidulantes</taxon>
    </lineage>
</organism>
<dbReference type="PANTHER" id="PTHR15239">
    <property type="entry name" value="NUCLEAR EXPORT MEDIATOR FACTOR NEMF"/>
    <property type="match status" value="1"/>
</dbReference>
<dbReference type="Gene3D" id="2.30.310.10">
    <property type="entry name" value="ibrinogen binding protein from staphylococcus aureus domain"/>
    <property type="match status" value="1"/>
</dbReference>
<keyword evidence="9" id="KW-0548">Nucleotidyltransferase</keyword>
<dbReference type="GO" id="GO:0061710">
    <property type="term" value="F:L-threonylcarbamoyladenylate synthase"/>
    <property type="evidence" value="ECO:0007669"/>
    <property type="project" value="UniProtKB-EC"/>
</dbReference>
<dbReference type="GeneID" id="63765534"/>
<dbReference type="NCBIfam" id="TIGR00057">
    <property type="entry name" value="L-threonylcarbamoyladenylate synthase"/>
    <property type="match status" value="1"/>
</dbReference>
<dbReference type="VEuPathDB" id="FungiDB:ASPSYDRAFT_57996"/>
<dbReference type="PANTHER" id="PTHR15239:SF6">
    <property type="entry name" value="RIBOSOME QUALITY CONTROL COMPLEX SUBUNIT NEMF"/>
    <property type="match status" value="1"/>
</dbReference>
<feature type="coiled-coil region" evidence="17">
    <location>
        <begin position="337"/>
        <end position="371"/>
    </location>
</feature>
<dbReference type="InterPro" id="IPR006070">
    <property type="entry name" value="Sua5-like_dom"/>
</dbReference>
<dbReference type="Pfam" id="PF01300">
    <property type="entry name" value="Sua5_yciO_yrdC"/>
    <property type="match status" value="1"/>
</dbReference>
<comment type="subcellular location">
    <subcellularLocation>
        <location evidence="1">Cytoplasm</location>
    </subcellularLocation>
</comment>
<protein>
    <recommendedName>
        <fullName evidence="16">Ribosome quality control complex subunit 2</fullName>
        <ecNumber evidence="4">2.7.7.87</ecNumber>
    </recommendedName>
    <alternativeName>
        <fullName evidence="13">L-threonylcarbamoyladenylate synthase</fullName>
    </alternativeName>
    <alternativeName>
        <fullName evidence="5">Threonylcarbamoyl-AMP synthase</fullName>
    </alternativeName>
</protein>
<evidence type="ECO:0000256" key="10">
    <source>
        <dbReference type="ARBA" id="ARBA00022741"/>
    </source>
</evidence>
<evidence type="ECO:0000313" key="21">
    <source>
        <dbReference type="Proteomes" id="UP000184356"/>
    </source>
</evidence>
<dbReference type="GO" id="GO:0005737">
    <property type="term" value="C:cytoplasm"/>
    <property type="evidence" value="ECO:0007669"/>
    <property type="project" value="UniProtKB-SubCell"/>
</dbReference>
<comment type="catalytic activity">
    <reaction evidence="14">
        <text>L-threonine + hydrogencarbonate + ATP = L-threonylcarbamoyladenylate + diphosphate + H2O</text>
        <dbReference type="Rhea" id="RHEA:36407"/>
        <dbReference type="ChEBI" id="CHEBI:15377"/>
        <dbReference type="ChEBI" id="CHEBI:17544"/>
        <dbReference type="ChEBI" id="CHEBI:30616"/>
        <dbReference type="ChEBI" id="CHEBI:33019"/>
        <dbReference type="ChEBI" id="CHEBI:57926"/>
        <dbReference type="ChEBI" id="CHEBI:73682"/>
        <dbReference type="EC" id="2.7.7.87"/>
    </reaction>
</comment>
<dbReference type="GO" id="GO:0000049">
    <property type="term" value="F:tRNA binding"/>
    <property type="evidence" value="ECO:0007669"/>
    <property type="project" value="TreeGrafter"/>
</dbReference>
<dbReference type="STRING" id="1036612.A0A1L9TH95"/>
<evidence type="ECO:0000256" key="9">
    <source>
        <dbReference type="ARBA" id="ARBA00022695"/>
    </source>
</evidence>
<feature type="region of interest" description="Disordered" evidence="18">
    <location>
        <begin position="704"/>
        <end position="891"/>
    </location>
</feature>
<keyword evidence="10" id="KW-0547">Nucleotide-binding</keyword>
<evidence type="ECO:0000256" key="11">
    <source>
        <dbReference type="ARBA" id="ARBA00022840"/>
    </source>
</evidence>
<evidence type="ECO:0000256" key="14">
    <source>
        <dbReference type="ARBA" id="ARBA00048366"/>
    </source>
</evidence>
<dbReference type="InterPro" id="IPR005145">
    <property type="entry name" value="Sua5_C"/>
</dbReference>
<feature type="region of interest" description="Disordered" evidence="18">
    <location>
        <begin position="263"/>
        <end position="294"/>
    </location>
</feature>
<dbReference type="GO" id="GO:0072344">
    <property type="term" value="P:rescue of stalled ribosome"/>
    <property type="evidence" value="ECO:0007669"/>
    <property type="project" value="TreeGrafter"/>
</dbReference>
<evidence type="ECO:0000256" key="16">
    <source>
        <dbReference type="ARBA" id="ARBA00070414"/>
    </source>
</evidence>
<dbReference type="FunFam" id="3.90.870.10:FF:000008">
    <property type="entry name" value="Threonylcarbamoyl-AMP synthase"/>
    <property type="match status" value="1"/>
</dbReference>
<dbReference type="GO" id="GO:0005524">
    <property type="term" value="F:ATP binding"/>
    <property type="evidence" value="ECO:0007669"/>
    <property type="project" value="UniProtKB-KW"/>
</dbReference>
<proteinExistence type="inferred from homology"/>
<dbReference type="InterPro" id="IPR008532">
    <property type="entry name" value="NFACT_RNA-bd"/>
</dbReference>
<dbReference type="FunFam" id="2.30.310.10:FF:000003">
    <property type="entry name" value="Zinc knuckle domain containing protein"/>
    <property type="match status" value="1"/>
</dbReference>
<dbReference type="Pfam" id="PF03481">
    <property type="entry name" value="Sua5_C"/>
    <property type="match status" value="1"/>
</dbReference>
<keyword evidence="21" id="KW-1185">Reference proteome</keyword>
<dbReference type="GO" id="GO:1990116">
    <property type="term" value="P:ribosome-associated ubiquitin-dependent protein catabolic process"/>
    <property type="evidence" value="ECO:0007669"/>
    <property type="project" value="TreeGrafter"/>
</dbReference>
<keyword evidence="12 17" id="KW-0175">Coiled coil</keyword>
<dbReference type="Pfam" id="PF05833">
    <property type="entry name" value="NFACT_N"/>
    <property type="match status" value="1"/>
</dbReference>
<feature type="compositionally biased region" description="Basic residues" evidence="18">
    <location>
        <begin position="831"/>
        <end position="846"/>
    </location>
</feature>
<feature type="compositionally biased region" description="Polar residues" evidence="18">
    <location>
        <begin position="759"/>
        <end position="777"/>
    </location>
</feature>
<dbReference type="EMBL" id="KV878586">
    <property type="protein sequence ID" value="OJJ58772.1"/>
    <property type="molecule type" value="Genomic_DNA"/>
</dbReference>
<dbReference type="GO" id="GO:0043023">
    <property type="term" value="F:ribosomal large subunit binding"/>
    <property type="evidence" value="ECO:0007669"/>
    <property type="project" value="TreeGrafter"/>
</dbReference>
<dbReference type="GO" id="GO:0003725">
    <property type="term" value="F:double-stranded RNA binding"/>
    <property type="evidence" value="ECO:0007669"/>
    <property type="project" value="InterPro"/>
</dbReference>
<dbReference type="Pfam" id="PF11923">
    <property type="entry name" value="NFACT-C"/>
    <property type="match status" value="1"/>
</dbReference>
<feature type="region of interest" description="Disordered" evidence="18">
    <location>
        <begin position="904"/>
        <end position="957"/>
    </location>
</feature>
<evidence type="ECO:0000256" key="2">
    <source>
        <dbReference type="ARBA" id="ARBA00007663"/>
    </source>
</evidence>
<dbReference type="InterPro" id="IPR038385">
    <property type="entry name" value="Sua5/YwlC_C"/>
</dbReference>
<comment type="function">
    <text evidence="15">Required for the formation of a threonylcarbamoyl group on adenosine at position 37 (t(6)A37) in tRNAs that read codons beginning with adenine. Likely catalyzes the conversion of L-threonine, HCO(3)(-)/CO(2) and ATP to give threonylcarbamoyl-AMP (TC-AMP) as the acyladenylate intermediate, with the release of diphosphate. Required for normal translation, by ensuring translation fidelity at the level of codon recognition, appropriate translation initiation selection and maintenance of reading frame. Also involved in telomere replication. Binds to single-stranded telomeric (ssTG) DNA and positively regulates telomere length.</text>
</comment>
<evidence type="ECO:0000256" key="4">
    <source>
        <dbReference type="ARBA" id="ARBA00012584"/>
    </source>
</evidence>
<evidence type="ECO:0000256" key="12">
    <source>
        <dbReference type="ARBA" id="ARBA00023054"/>
    </source>
</evidence>
<evidence type="ECO:0000256" key="17">
    <source>
        <dbReference type="SAM" id="Coils"/>
    </source>
</evidence>
<evidence type="ECO:0000256" key="15">
    <source>
        <dbReference type="ARBA" id="ARBA00056339"/>
    </source>
</evidence>